<dbReference type="AlphaFoldDB" id="A0A1J5RHH9"/>
<organism evidence="1">
    <name type="scientific">mine drainage metagenome</name>
    <dbReference type="NCBI Taxonomy" id="410659"/>
    <lineage>
        <taxon>unclassified sequences</taxon>
        <taxon>metagenomes</taxon>
        <taxon>ecological metagenomes</taxon>
    </lineage>
</organism>
<gene>
    <name evidence="1" type="ORF">GALL_225110</name>
</gene>
<sequence>MQVFHPVMIGRIARIALLAILVQALTPLWAGVIGTEAKQFVEICSVAGLKLVQVDGGRHQKTPSSKSACDHCPLCGGTGVAPPTGSHDLACSKPAVRYLGFANIALARPPSYPGHQFLSQAPPLALS</sequence>
<dbReference type="Pfam" id="PF11162">
    <property type="entry name" value="DUF2946"/>
    <property type="match status" value="1"/>
</dbReference>
<evidence type="ECO:0000313" key="1">
    <source>
        <dbReference type="EMBL" id="OIQ95542.1"/>
    </source>
</evidence>
<reference evidence="1" key="1">
    <citation type="submission" date="2016-10" db="EMBL/GenBank/DDBJ databases">
        <title>Sequence of Gallionella enrichment culture.</title>
        <authorList>
            <person name="Poehlein A."/>
            <person name="Muehling M."/>
            <person name="Daniel R."/>
        </authorList>
    </citation>
    <scope>NUCLEOTIDE SEQUENCE</scope>
</reference>
<evidence type="ECO:0008006" key="2">
    <source>
        <dbReference type="Google" id="ProtNLM"/>
    </source>
</evidence>
<comment type="caution">
    <text evidence="1">The sequence shown here is derived from an EMBL/GenBank/DDBJ whole genome shotgun (WGS) entry which is preliminary data.</text>
</comment>
<accession>A0A1J5RHH9</accession>
<protein>
    <recommendedName>
        <fullName evidence="2">DUF2946 domain-containing protein</fullName>
    </recommendedName>
</protein>
<name>A0A1J5RHH9_9ZZZZ</name>
<proteinExistence type="predicted"/>
<dbReference type="InterPro" id="IPR021333">
    <property type="entry name" value="DUF2946"/>
</dbReference>
<dbReference type="EMBL" id="MLJW01000165">
    <property type="protein sequence ID" value="OIQ95542.1"/>
    <property type="molecule type" value="Genomic_DNA"/>
</dbReference>